<sequence length="61" mass="6331">MGVRQASFDRVLVLELIAGDIVVMDNLGSHKCPAVRVAIEATSSRLTAPTSILTFCGGDAG</sequence>
<reference evidence="1" key="2">
    <citation type="submission" date="2021-08" db="EMBL/GenBank/DDBJ databases">
        <authorList>
            <person name="Tani A."/>
            <person name="Ola A."/>
            <person name="Ogura Y."/>
            <person name="Katsura K."/>
            <person name="Hayashi T."/>
        </authorList>
    </citation>
    <scope>NUCLEOTIDE SEQUENCE</scope>
    <source>
        <strain evidence="1">DSM 19015</strain>
    </source>
</reference>
<organism evidence="1 2">
    <name type="scientific">Methylobacterium iners</name>
    <dbReference type="NCBI Taxonomy" id="418707"/>
    <lineage>
        <taxon>Bacteria</taxon>
        <taxon>Pseudomonadati</taxon>
        <taxon>Pseudomonadota</taxon>
        <taxon>Alphaproteobacteria</taxon>
        <taxon>Hyphomicrobiales</taxon>
        <taxon>Methylobacteriaceae</taxon>
        <taxon>Methylobacterium</taxon>
    </lineage>
</organism>
<accession>A0ABQ4RSB5</accession>
<proteinExistence type="predicted"/>
<comment type="caution">
    <text evidence="1">The sequence shown here is derived from an EMBL/GenBank/DDBJ whole genome shotgun (WGS) entry which is preliminary data.</text>
</comment>
<dbReference type="EMBL" id="BPQP01000001">
    <property type="protein sequence ID" value="GJD92867.1"/>
    <property type="molecule type" value="Genomic_DNA"/>
</dbReference>
<evidence type="ECO:0000313" key="2">
    <source>
        <dbReference type="Proteomes" id="UP001055125"/>
    </source>
</evidence>
<protein>
    <recommendedName>
        <fullName evidence="3">Tc1-like transposase DDE domain-containing protein</fullName>
    </recommendedName>
</protein>
<name>A0ABQ4RSB5_9HYPH</name>
<reference evidence="1" key="1">
    <citation type="journal article" date="2021" name="Front. Microbiol.">
        <title>Comprehensive Comparative Genomics and Phenotyping of Methylobacterium Species.</title>
        <authorList>
            <person name="Alessa O."/>
            <person name="Ogura Y."/>
            <person name="Fujitani Y."/>
            <person name="Takami H."/>
            <person name="Hayashi T."/>
            <person name="Sahin N."/>
            <person name="Tani A."/>
        </authorList>
    </citation>
    <scope>NUCLEOTIDE SEQUENCE</scope>
    <source>
        <strain evidence="1">DSM 19015</strain>
    </source>
</reference>
<dbReference type="Proteomes" id="UP001055125">
    <property type="component" value="Unassembled WGS sequence"/>
</dbReference>
<keyword evidence="2" id="KW-1185">Reference proteome</keyword>
<gene>
    <name evidence="1" type="ORF">OCOJLMKI_0050</name>
</gene>
<evidence type="ECO:0008006" key="3">
    <source>
        <dbReference type="Google" id="ProtNLM"/>
    </source>
</evidence>
<evidence type="ECO:0000313" key="1">
    <source>
        <dbReference type="EMBL" id="GJD92867.1"/>
    </source>
</evidence>